<evidence type="ECO:0000313" key="11">
    <source>
        <dbReference type="EMBL" id="NOI79387.1"/>
    </source>
</evidence>
<proteinExistence type="predicted"/>
<dbReference type="EMBL" id="VTXO01000001">
    <property type="protein sequence ID" value="NOI79387.1"/>
    <property type="molecule type" value="Genomic_DNA"/>
</dbReference>
<dbReference type="InterPro" id="IPR003594">
    <property type="entry name" value="HATPase_dom"/>
</dbReference>
<dbReference type="CDD" id="cd00082">
    <property type="entry name" value="HisKA"/>
    <property type="match status" value="1"/>
</dbReference>
<keyword evidence="5" id="KW-0808">Transferase</keyword>
<dbReference type="RefSeq" id="WP_171320149.1">
    <property type="nucleotide sequence ID" value="NZ_VTXO01000001.1"/>
</dbReference>
<evidence type="ECO:0000256" key="3">
    <source>
        <dbReference type="ARBA" id="ARBA00012438"/>
    </source>
</evidence>
<dbReference type="PANTHER" id="PTHR44936:SF10">
    <property type="entry name" value="SENSOR PROTEIN RSTB"/>
    <property type="match status" value="1"/>
</dbReference>
<dbReference type="InterPro" id="IPR005467">
    <property type="entry name" value="His_kinase_dom"/>
</dbReference>
<dbReference type="SUPFAM" id="SSF47384">
    <property type="entry name" value="Homodimeric domain of signal transducing histidine kinase"/>
    <property type="match status" value="1"/>
</dbReference>
<dbReference type="Pfam" id="PF00512">
    <property type="entry name" value="HisKA"/>
    <property type="match status" value="1"/>
</dbReference>
<comment type="caution">
    <text evidence="11">The sequence shown here is derived from an EMBL/GenBank/DDBJ whole genome shotgun (WGS) entry which is preliminary data.</text>
</comment>
<protein>
    <recommendedName>
        <fullName evidence="3">histidine kinase</fullName>
        <ecNumber evidence="3">2.7.13.3</ecNumber>
    </recommendedName>
</protein>
<dbReference type="Gene3D" id="1.10.287.130">
    <property type="match status" value="1"/>
</dbReference>
<dbReference type="GO" id="GO:0005524">
    <property type="term" value="F:ATP binding"/>
    <property type="evidence" value="ECO:0007669"/>
    <property type="project" value="UniProtKB-KW"/>
</dbReference>
<dbReference type="Gene3D" id="3.30.565.10">
    <property type="entry name" value="Histidine kinase-like ATPase, C-terminal domain"/>
    <property type="match status" value="1"/>
</dbReference>
<dbReference type="InterPro" id="IPR003661">
    <property type="entry name" value="HisK_dim/P_dom"/>
</dbReference>
<keyword evidence="9" id="KW-0812">Transmembrane</keyword>
<comment type="catalytic activity">
    <reaction evidence="1">
        <text>ATP + protein L-histidine = ADP + protein N-phospho-L-histidine.</text>
        <dbReference type="EC" id="2.7.13.3"/>
    </reaction>
</comment>
<dbReference type="PANTHER" id="PTHR44936">
    <property type="entry name" value="SENSOR PROTEIN CREC"/>
    <property type="match status" value="1"/>
</dbReference>
<keyword evidence="6" id="KW-0547">Nucleotide-binding</keyword>
<evidence type="ECO:0000256" key="4">
    <source>
        <dbReference type="ARBA" id="ARBA00022475"/>
    </source>
</evidence>
<feature type="transmembrane region" description="Helical" evidence="9">
    <location>
        <begin position="21"/>
        <end position="48"/>
    </location>
</feature>
<keyword evidence="7 11" id="KW-0418">Kinase</keyword>
<evidence type="ECO:0000256" key="2">
    <source>
        <dbReference type="ARBA" id="ARBA00004651"/>
    </source>
</evidence>
<evidence type="ECO:0000256" key="6">
    <source>
        <dbReference type="ARBA" id="ARBA00022741"/>
    </source>
</evidence>
<dbReference type="SMART" id="SM00388">
    <property type="entry name" value="HisKA"/>
    <property type="match status" value="1"/>
</dbReference>
<accession>A0AAE5GMP6</accession>
<dbReference type="PROSITE" id="PS50109">
    <property type="entry name" value="HIS_KIN"/>
    <property type="match status" value="1"/>
</dbReference>
<evidence type="ECO:0000256" key="5">
    <source>
        <dbReference type="ARBA" id="ARBA00022679"/>
    </source>
</evidence>
<dbReference type="InterPro" id="IPR036097">
    <property type="entry name" value="HisK_dim/P_sf"/>
</dbReference>
<dbReference type="AlphaFoldDB" id="A0AAE5GMP6"/>
<dbReference type="GO" id="GO:0000155">
    <property type="term" value="F:phosphorelay sensor kinase activity"/>
    <property type="evidence" value="ECO:0007669"/>
    <property type="project" value="InterPro"/>
</dbReference>
<dbReference type="GO" id="GO:0005886">
    <property type="term" value="C:plasma membrane"/>
    <property type="evidence" value="ECO:0007669"/>
    <property type="project" value="UniProtKB-SubCell"/>
</dbReference>
<evidence type="ECO:0000313" key="12">
    <source>
        <dbReference type="Proteomes" id="UP000572722"/>
    </source>
</evidence>
<evidence type="ECO:0000256" key="7">
    <source>
        <dbReference type="ARBA" id="ARBA00022777"/>
    </source>
</evidence>
<evidence type="ECO:0000256" key="9">
    <source>
        <dbReference type="SAM" id="Phobius"/>
    </source>
</evidence>
<name>A0AAE5GMP6_9VIBR</name>
<dbReference type="Pfam" id="PF02518">
    <property type="entry name" value="HATPase_c"/>
    <property type="match status" value="1"/>
</dbReference>
<gene>
    <name evidence="11" type="ORF">F0237_01845</name>
</gene>
<evidence type="ECO:0000259" key="10">
    <source>
        <dbReference type="PROSITE" id="PS50109"/>
    </source>
</evidence>
<sequence length="424" mass="48928">MKMLKSYFKAKRGNSIEDVKARLLTTFSAIALTTSFLVFFAFSIRLVFHEDNQIENHLKSFQDIAIRHYQLEQVAQASISKYVTAYYDTDALPSKFKAQMPYKLGEVTRFRSFNFDGYMVYHLHFNYQDQQLPLYLTIDSRAIDFGDDSWDALMAISMILMIFLIIVLRFSLKRVFDGLMSPISSLTEQLAKPTEEDFSTSNHAIDEIQQLTHHLNSYKHMKERLAKQELMFAKYASHELKTPIAVVLGAANLQAMKEDAEFQAKQRQRILTAGARMQETVEVLLNIVKQENASNIHQEYELLPEHLELERFHEQLSPDVELTYNLERGCEINLPPSIMNMVLKNLVENAIRFTTYGQIEIDIKSNNIRVIDTGKGLNSEPETDHGLGLLIVKRICQSYGWQFRLENNPKQQGCLAAMTRSHTH</sequence>
<dbReference type="InterPro" id="IPR050980">
    <property type="entry name" value="2C_sensor_his_kinase"/>
</dbReference>
<reference evidence="11 12" key="1">
    <citation type="submission" date="2019-08" db="EMBL/GenBank/DDBJ databases">
        <title>Draft genome sequencing and comparative genomics of hatchery-associated Vibrios.</title>
        <authorList>
            <person name="Kehlet-Delgado H."/>
            <person name="Mueller R.S."/>
        </authorList>
    </citation>
    <scope>NUCLEOTIDE SEQUENCE [LARGE SCALE GENOMIC DNA]</scope>
    <source>
        <strain evidence="11 12">01-65-5-1</strain>
    </source>
</reference>
<keyword evidence="8" id="KW-0067">ATP-binding</keyword>
<dbReference type="Proteomes" id="UP000572722">
    <property type="component" value="Unassembled WGS sequence"/>
</dbReference>
<evidence type="ECO:0000256" key="1">
    <source>
        <dbReference type="ARBA" id="ARBA00000085"/>
    </source>
</evidence>
<comment type="subcellular location">
    <subcellularLocation>
        <location evidence="2">Cell membrane</location>
        <topology evidence="2">Multi-pass membrane protein</topology>
    </subcellularLocation>
</comment>
<keyword evidence="9" id="KW-0472">Membrane</keyword>
<dbReference type="SUPFAM" id="SSF55874">
    <property type="entry name" value="ATPase domain of HSP90 chaperone/DNA topoisomerase II/histidine kinase"/>
    <property type="match status" value="1"/>
</dbReference>
<evidence type="ECO:0000256" key="8">
    <source>
        <dbReference type="ARBA" id="ARBA00022840"/>
    </source>
</evidence>
<feature type="domain" description="Histidine kinase" evidence="10">
    <location>
        <begin position="235"/>
        <end position="424"/>
    </location>
</feature>
<dbReference type="SMART" id="SM00387">
    <property type="entry name" value="HATPase_c"/>
    <property type="match status" value="1"/>
</dbReference>
<dbReference type="EC" id="2.7.13.3" evidence="3"/>
<organism evidence="11 12">
    <name type="scientific">Vibrio tubiashii</name>
    <dbReference type="NCBI Taxonomy" id="29498"/>
    <lineage>
        <taxon>Bacteria</taxon>
        <taxon>Pseudomonadati</taxon>
        <taxon>Pseudomonadota</taxon>
        <taxon>Gammaproteobacteria</taxon>
        <taxon>Vibrionales</taxon>
        <taxon>Vibrionaceae</taxon>
        <taxon>Vibrio</taxon>
        <taxon>Vibrio oreintalis group</taxon>
    </lineage>
</organism>
<keyword evidence="4" id="KW-1003">Cell membrane</keyword>
<feature type="transmembrane region" description="Helical" evidence="9">
    <location>
        <begin position="152"/>
        <end position="172"/>
    </location>
</feature>
<dbReference type="InterPro" id="IPR036890">
    <property type="entry name" value="HATPase_C_sf"/>
</dbReference>
<keyword evidence="9" id="KW-1133">Transmembrane helix</keyword>